<evidence type="ECO:0000313" key="2">
    <source>
        <dbReference type="EMBL" id="CAD8085770.1"/>
    </source>
</evidence>
<evidence type="ECO:0000259" key="1">
    <source>
        <dbReference type="Pfam" id="PF16158"/>
    </source>
</evidence>
<dbReference type="AlphaFoldDB" id="A0A8S1MZN6"/>
<proteinExistence type="predicted"/>
<dbReference type="OMA" id="KSIPCCN"/>
<keyword evidence="3" id="KW-1185">Reference proteome</keyword>
<dbReference type="Pfam" id="PF16158">
    <property type="entry name" value="N_BRCA1_IG"/>
    <property type="match status" value="1"/>
</dbReference>
<comment type="caution">
    <text evidence="2">The sequence shown here is derived from an EMBL/GenBank/DDBJ whole genome shotgun (WGS) entry which is preliminary data.</text>
</comment>
<name>A0A8S1MZN6_PARPR</name>
<accession>A0A8S1MZN6</accession>
<gene>
    <name evidence="2" type="ORF">PPRIM_AZ9-3.1.T0750060</name>
</gene>
<protein>
    <recommendedName>
        <fullName evidence="1">Nbr1 FW domain-containing protein</fullName>
    </recommendedName>
</protein>
<sequence length="248" mass="29281">MINKIIMSFKYYEAFVSSKNKSIPCCNSLNCNLCLGKYYIQVQSEDINLMDILIQDKLQSRMKEIQTKLKINTIDQFLDYHQRKYNYQLIYLFENHTKGKPEQQININLKYKNNGTIDWSNETYFKCIHPEEFKGIISQVTPLQSGAEETTEISFKIPLIKEGEYLTKWRLCCKRNQEEIQFGPTIEIPCTIEESIEIYNYLILQELKNLEQSVIESLDFSKAPKILEDKKDQKLDLDSLFLLLLKQN</sequence>
<reference evidence="2" key="1">
    <citation type="submission" date="2021-01" db="EMBL/GenBank/DDBJ databases">
        <authorList>
            <consortium name="Genoscope - CEA"/>
            <person name="William W."/>
        </authorList>
    </citation>
    <scope>NUCLEOTIDE SEQUENCE</scope>
</reference>
<dbReference type="Proteomes" id="UP000688137">
    <property type="component" value="Unassembled WGS sequence"/>
</dbReference>
<evidence type="ECO:0000313" key="3">
    <source>
        <dbReference type="Proteomes" id="UP000688137"/>
    </source>
</evidence>
<dbReference type="InterPro" id="IPR032350">
    <property type="entry name" value="Nbr1_FW"/>
</dbReference>
<dbReference type="EMBL" id="CAJJDM010000078">
    <property type="protein sequence ID" value="CAD8085770.1"/>
    <property type="molecule type" value="Genomic_DNA"/>
</dbReference>
<feature type="domain" description="Nbr1 FW" evidence="1">
    <location>
        <begin position="96"/>
        <end position="187"/>
    </location>
</feature>
<organism evidence="2 3">
    <name type="scientific">Paramecium primaurelia</name>
    <dbReference type="NCBI Taxonomy" id="5886"/>
    <lineage>
        <taxon>Eukaryota</taxon>
        <taxon>Sar</taxon>
        <taxon>Alveolata</taxon>
        <taxon>Ciliophora</taxon>
        <taxon>Intramacronucleata</taxon>
        <taxon>Oligohymenophorea</taxon>
        <taxon>Peniculida</taxon>
        <taxon>Parameciidae</taxon>
        <taxon>Paramecium</taxon>
    </lineage>
</organism>